<proteinExistence type="inferred from homology"/>
<dbReference type="OrthoDB" id="554695at2"/>
<dbReference type="Proteomes" id="UP000295238">
    <property type="component" value="Unassembled WGS sequence"/>
</dbReference>
<feature type="transmembrane region" description="Helical" evidence="8">
    <location>
        <begin position="174"/>
        <end position="193"/>
    </location>
</feature>
<dbReference type="GO" id="GO:0005886">
    <property type="term" value="C:plasma membrane"/>
    <property type="evidence" value="ECO:0007669"/>
    <property type="project" value="UniProtKB-SubCell"/>
</dbReference>
<feature type="transmembrane region" description="Helical" evidence="8">
    <location>
        <begin position="94"/>
        <end position="112"/>
    </location>
</feature>
<comment type="subcellular location">
    <subcellularLocation>
        <location evidence="1 8">Cell membrane</location>
        <topology evidence="1 8">Multi-pass membrane protein</topology>
    </subcellularLocation>
</comment>
<dbReference type="PANTHER" id="PTHR30269:SF0">
    <property type="entry name" value="MEMBRANE TRANSPORTER PROTEIN YFCA-RELATED"/>
    <property type="match status" value="1"/>
</dbReference>
<name>A0A4R5ULS8_9HYPH</name>
<dbReference type="InterPro" id="IPR052017">
    <property type="entry name" value="TSUP"/>
</dbReference>
<evidence type="ECO:0000256" key="3">
    <source>
        <dbReference type="ARBA" id="ARBA00022448"/>
    </source>
</evidence>
<evidence type="ECO:0000256" key="4">
    <source>
        <dbReference type="ARBA" id="ARBA00022475"/>
    </source>
</evidence>
<evidence type="ECO:0000256" key="5">
    <source>
        <dbReference type="ARBA" id="ARBA00022692"/>
    </source>
</evidence>
<evidence type="ECO:0000256" key="1">
    <source>
        <dbReference type="ARBA" id="ARBA00004651"/>
    </source>
</evidence>
<accession>A0A4R5ULS8</accession>
<keyword evidence="3" id="KW-0813">Transport</keyword>
<evidence type="ECO:0000313" key="10">
    <source>
        <dbReference type="Proteomes" id="UP000295238"/>
    </source>
</evidence>
<dbReference type="PANTHER" id="PTHR30269">
    <property type="entry name" value="TRANSMEMBRANE PROTEIN YFCA"/>
    <property type="match status" value="1"/>
</dbReference>
<evidence type="ECO:0000256" key="8">
    <source>
        <dbReference type="RuleBase" id="RU363041"/>
    </source>
</evidence>
<dbReference type="AlphaFoldDB" id="A0A4R5ULS8"/>
<organism evidence="9 10">
    <name type="scientific">Rhizobium deserti</name>
    <dbReference type="NCBI Taxonomy" id="2547961"/>
    <lineage>
        <taxon>Bacteria</taxon>
        <taxon>Pseudomonadati</taxon>
        <taxon>Pseudomonadota</taxon>
        <taxon>Alphaproteobacteria</taxon>
        <taxon>Hyphomicrobiales</taxon>
        <taxon>Rhizobiaceae</taxon>
        <taxon>Rhizobium/Agrobacterium group</taxon>
        <taxon>Rhizobium</taxon>
    </lineage>
</organism>
<evidence type="ECO:0000256" key="2">
    <source>
        <dbReference type="ARBA" id="ARBA00009142"/>
    </source>
</evidence>
<evidence type="ECO:0000256" key="7">
    <source>
        <dbReference type="ARBA" id="ARBA00023136"/>
    </source>
</evidence>
<sequence>MPQAALPREPIPSRSILTDLTVQLLMLLFLAAIFAGFVDSIAGGGGLITIPVLLIAGIPPLESIATNKLQSQFGSASATIAYARRGHVDLRKQMPMALTAVVGGAIGAVLAASVPADFLAAAIPFLLVAIALFFAIKPNLSDLDSHPRVTPLVFGLTVVPLVGLYDGVFGPGAGSFYMLGFVLVAGFGMLKATAHTKLINLGSNFGSFVVFAAAGSVLWKVGLLMGVGQFIGAQIGSRLAMKNGAKIIKPLLIISCLALATKLVADPNHPLRLLLGF</sequence>
<dbReference type="InterPro" id="IPR002781">
    <property type="entry name" value="TM_pro_TauE-like"/>
</dbReference>
<feature type="transmembrane region" description="Helical" evidence="8">
    <location>
        <begin position="205"/>
        <end position="227"/>
    </location>
</feature>
<evidence type="ECO:0000313" key="9">
    <source>
        <dbReference type="EMBL" id="TDK38699.1"/>
    </source>
</evidence>
<dbReference type="EMBL" id="SMTL01000001">
    <property type="protein sequence ID" value="TDK38699.1"/>
    <property type="molecule type" value="Genomic_DNA"/>
</dbReference>
<evidence type="ECO:0000256" key="6">
    <source>
        <dbReference type="ARBA" id="ARBA00022989"/>
    </source>
</evidence>
<keyword evidence="10" id="KW-1185">Reference proteome</keyword>
<keyword evidence="4 8" id="KW-1003">Cell membrane</keyword>
<gene>
    <name evidence="9" type="ORF">E2F50_00650</name>
</gene>
<dbReference type="Pfam" id="PF01925">
    <property type="entry name" value="TauE"/>
    <property type="match status" value="1"/>
</dbReference>
<comment type="similarity">
    <text evidence="2 8">Belongs to the 4-toluene sulfonate uptake permease (TSUP) (TC 2.A.102) family.</text>
</comment>
<reference evidence="9 10" key="1">
    <citation type="submission" date="2019-03" db="EMBL/GenBank/DDBJ databases">
        <title>Rhizobium sp. nov., an bacterium isolated from biocrust in Mu Us Desert.</title>
        <authorList>
            <person name="Lixiong L."/>
        </authorList>
    </citation>
    <scope>NUCLEOTIDE SEQUENCE [LARGE SCALE GENOMIC DNA]</scope>
    <source>
        <strain evidence="9 10">SPY-1</strain>
    </source>
</reference>
<keyword evidence="7 8" id="KW-0472">Membrane</keyword>
<keyword evidence="6 8" id="KW-1133">Transmembrane helix</keyword>
<feature type="transmembrane region" description="Helical" evidence="8">
    <location>
        <begin position="16"/>
        <end position="35"/>
    </location>
</feature>
<feature type="transmembrane region" description="Helical" evidence="8">
    <location>
        <begin position="118"/>
        <end position="136"/>
    </location>
</feature>
<protein>
    <recommendedName>
        <fullName evidence="8">Probable membrane transporter protein</fullName>
    </recommendedName>
</protein>
<comment type="caution">
    <text evidence="9">The sequence shown here is derived from an EMBL/GenBank/DDBJ whole genome shotgun (WGS) entry which is preliminary data.</text>
</comment>
<feature type="transmembrane region" description="Helical" evidence="8">
    <location>
        <begin position="41"/>
        <end position="61"/>
    </location>
</feature>
<keyword evidence="5 8" id="KW-0812">Transmembrane</keyword>